<comment type="subcellular location">
    <subcellularLocation>
        <location evidence="1">Membrane</location>
        <topology evidence="1">Multi-pass membrane protein</topology>
    </subcellularLocation>
</comment>
<evidence type="ECO:0000256" key="4">
    <source>
        <dbReference type="ARBA" id="ARBA00023136"/>
    </source>
</evidence>
<keyword evidence="3 6" id="KW-1133">Transmembrane helix</keyword>
<evidence type="ECO:0000313" key="7">
    <source>
        <dbReference type="EMBL" id="KZZ92172.1"/>
    </source>
</evidence>
<keyword evidence="2 6" id="KW-0812">Transmembrane</keyword>
<comment type="similarity">
    <text evidence="5">Belongs to the anthrone oxygenase family.</text>
</comment>
<feature type="transmembrane region" description="Helical" evidence="6">
    <location>
        <begin position="56"/>
        <end position="76"/>
    </location>
</feature>
<dbReference type="PANTHER" id="PTHR35042:SF1">
    <property type="entry name" value="DUF1772-DOMAIN-CONTAINING PROTEIN"/>
    <property type="match status" value="1"/>
</dbReference>
<feature type="transmembrane region" description="Helical" evidence="6">
    <location>
        <begin position="83"/>
        <end position="106"/>
    </location>
</feature>
<sequence length="162" mass="17401">MVVHFTTPSLVAVAAGVVGSAWTSGAMASFSFGGVPSARAVAPTSAQVWRELYNRGVNIMPKAAVLIGTVYAYAAYDCRRLGGYWAGFVAAAAATMSIGPFTLFVMKPTNDKLHRAAKKEPGFDQTQVSALMQTWEKLNYMRCSLPLLGSLVGIWTFYHNAV</sequence>
<evidence type="ECO:0000256" key="6">
    <source>
        <dbReference type="SAM" id="Phobius"/>
    </source>
</evidence>
<evidence type="ECO:0000313" key="8">
    <source>
        <dbReference type="Proteomes" id="UP000078544"/>
    </source>
</evidence>
<dbReference type="Pfam" id="PF08592">
    <property type="entry name" value="Anthrone_oxy"/>
    <property type="match status" value="1"/>
</dbReference>
<evidence type="ECO:0008006" key="9">
    <source>
        <dbReference type="Google" id="ProtNLM"/>
    </source>
</evidence>
<dbReference type="AlphaFoldDB" id="A0A167Z4X8"/>
<dbReference type="GO" id="GO:0016020">
    <property type="term" value="C:membrane"/>
    <property type="evidence" value="ECO:0007669"/>
    <property type="project" value="UniProtKB-SubCell"/>
</dbReference>
<dbReference type="InterPro" id="IPR013901">
    <property type="entry name" value="Anthrone_oxy"/>
</dbReference>
<dbReference type="PANTHER" id="PTHR35042">
    <property type="entry name" value="ANTHRONE OXYGENASE ENCC"/>
    <property type="match status" value="1"/>
</dbReference>
<keyword evidence="4 6" id="KW-0472">Membrane</keyword>
<reference evidence="7 8" key="1">
    <citation type="journal article" date="2016" name="Genome Biol. Evol.">
        <title>Divergent and convergent evolution of fungal pathogenicity.</title>
        <authorList>
            <person name="Shang Y."/>
            <person name="Xiao G."/>
            <person name="Zheng P."/>
            <person name="Cen K."/>
            <person name="Zhan S."/>
            <person name="Wang C."/>
        </authorList>
    </citation>
    <scope>NUCLEOTIDE SEQUENCE [LARGE SCALE GENOMIC DNA]</scope>
    <source>
        <strain evidence="7 8">RCEF 2490</strain>
    </source>
</reference>
<keyword evidence="8" id="KW-1185">Reference proteome</keyword>
<dbReference type="Proteomes" id="UP000078544">
    <property type="component" value="Unassembled WGS sequence"/>
</dbReference>
<name>A0A167Z4X8_9HYPO</name>
<protein>
    <recommendedName>
        <fullName evidence="9">DUF1772-domain-containing protein</fullName>
    </recommendedName>
</protein>
<dbReference type="OrthoDB" id="4936790at2759"/>
<evidence type="ECO:0000256" key="1">
    <source>
        <dbReference type="ARBA" id="ARBA00004141"/>
    </source>
</evidence>
<gene>
    <name evidence="7" type="ORF">AAL_06382</name>
</gene>
<accession>A0A167Z4X8</accession>
<organism evidence="7 8">
    <name type="scientific">Moelleriella libera RCEF 2490</name>
    <dbReference type="NCBI Taxonomy" id="1081109"/>
    <lineage>
        <taxon>Eukaryota</taxon>
        <taxon>Fungi</taxon>
        <taxon>Dikarya</taxon>
        <taxon>Ascomycota</taxon>
        <taxon>Pezizomycotina</taxon>
        <taxon>Sordariomycetes</taxon>
        <taxon>Hypocreomycetidae</taxon>
        <taxon>Hypocreales</taxon>
        <taxon>Clavicipitaceae</taxon>
        <taxon>Moelleriella</taxon>
    </lineage>
</organism>
<evidence type="ECO:0000256" key="3">
    <source>
        <dbReference type="ARBA" id="ARBA00022989"/>
    </source>
</evidence>
<evidence type="ECO:0000256" key="2">
    <source>
        <dbReference type="ARBA" id="ARBA00022692"/>
    </source>
</evidence>
<proteinExistence type="inferred from homology"/>
<evidence type="ECO:0000256" key="5">
    <source>
        <dbReference type="ARBA" id="ARBA00034313"/>
    </source>
</evidence>
<dbReference type="EMBL" id="AZGY01000016">
    <property type="protein sequence ID" value="KZZ92172.1"/>
    <property type="molecule type" value="Genomic_DNA"/>
</dbReference>
<comment type="caution">
    <text evidence="7">The sequence shown here is derived from an EMBL/GenBank/DDBJ whole genome shotgun (WGS) entry which is preliminary data.</text>
</comment>